<evidence type="ECO:0000313" key="3">
    <source>
        <dbReference type="Proteomes" id="UP000886845"/>
    </source>
</evidence>
<protein>
    <recommendedName>
        <fullName evidence="4">EF-hand domain-containing protein</fullName>
    </recommendedName>
</protein>
<organism evidence="2 3">
    <name type="scientific">Candidatus Spyradenecus faecavium</name>
    <dbReference type="NCBI Taxonomy" id="2840947"/>
    <lineage>
        <taxon>Bacteria</taxon>
        <taxon>Pseudomonadati</taxon>
        <taxon>Lentisphaerota</taxon>
        <taxon>Lentisphaeria</taxon>
        <taxon>Lentisphaerales</taxon>
        <taxon>Lentisphaeraceae</taxon>
        <taxon>Lentisphaeraceae incertae sedis</taxon>
        <taxon>Candidatus Spyradenecus</taxon>
    </lineage>
</organism>
<dbReference type="AlphaFoldDB" id="A0A9D1NNC5"/>
<evidence type="ECO:0000256" key="1">
    <source>
        <dbReference type="SAM" id="Phobius"/>
    </source>
</evidence>
<reference evidence="2" key="1">
    <citation type="submission" date="2020-10" db="EMBL/GenBank/DDBJ databases">
        <authorList>
            <person name="Gilroy R."/>
        </authorList>
    </citation>
    <scope>NUCLEOTIDE SEQUENCE</scope>
    <source>
        <strain evidence="2">35461</strain>
    </source>
</reference>
<dbReference type="Proteomes" id="UP000886845">
    <property type="component" value="Unassembled WGS sequence"/>
</dbReference>
<accession>A0A9D1NNC5</accession>
<gene>
    <name evidence="2" type="ORF">IAC79_03565</name>
</gene>
<evidence type="ECO:0008006" key="4">
    <source>
        <dbReference type="Google" id="ProtNLM"/>
    </source>
</evidence>
<comment type="caution">
    <text evidence="2">The sequence shown here is derived from an EMBL/GenBank/DDBJ whole genome shotgun (WGS) entry which is preliminary data.</text>
</comment>
<reference evidence="2" key="2">
    <citation type="journal article" date="2021" name="PeerJ">
        <title>Extensive microbial diversity within the chicken gut microbiome revealed by metagenomics and culture.</title>
        <authorList>
            <person name="Gilroy R."/>
            <person name="Ravi A."/>
            <person name="Getino M."/>
            <person name="Pursley I."/>
            <person name="Horton D.L."/>
            <person name="Alikhan N.F."/>
            <person name="Baker D."/>
            <person name="Gharbi K."/>
            <person name="Hall N."/>
            <person name="Watson M."/>
            <person name="Adriaenssens E.M."/>
            <person name="Foster-Nyarko E."/>
            <person name="Jarju S."/>
            <person name="Secka A."/>
            <person name="Antonio M."/>
            <person name="Oren A."/>
            <person name="Chaudhuri R.R."/>
            <person name="La Ragione R."/>
            <person name="Hildebrand F."/>
            <person name="Pallen M.J."/>
        </authorList>
    </citation>
    <scope>NUCLEOTIDE SEQUENCE</scope>
    <source>
        <strain evidence="2">35461</strain>
    </source>
</reference>
<keyword evidence="1" id="KW-1133">Transmembrane helix</keyword>
<feature type="transmembrane region" description="Helical" evidence="1">
    <location>
        <begin position="541"/>
        <end position="565"/>
    </location>
</feature>
<name>A0A9D1NNC5_9BACT</name>
<keyword evidence="1" id="KW-0472">Membrane</keyword>
<dbReference type="EMBL" id="DVOR01000113">
    <property type="protein sequence ID" value="HIV09174.1"/>
    <property type="molecule type" value="Genomic_DNA"/>
</dbReference>
<feature type="transmembrane region" description="Helical" evidence="1">
    <location>
        <begin position="571"/>
        <end position="591"/>
    </location>
</feature>
<proteinExistence type="predicted"/>
<sequence>MHRHAFFHAARTTQVALACGADVEHLADLDRTYWAILSRPKFIEGRAEPLTRYLDTDEDGRIRMPEVLEAIEWLKPRIASFDRLFLPYEGLVKEDLRDDTPEGKALSDLLAKIAPDGKPVSDKAIRDYHAKFYFINVDRDEDTAVEVGALDSKLKPYAELVWKVVGPANQTLAEEHLPRFYDLLKQWRQWQADKPKGRFTLEDVQSRWPLRKKIDDYFRLCDERAYDAATPLFHDPSKPLKDAPISLAGDATQLSLTEGVNPEWADQTAGLAKILGATTLTRDLWESLKREWDPYDVWWHNVPLAFYTFLSFEKEDFALVEDPAQRAALEAVLRQAKAEAPLLEVIHDLERFAALREGLLRFLRNFVNVADLYPPVADPLFLCGKLFMDGRVASLCFPVENGDEKAHAALAAPSRCCLVYCALECEGIPPRTILAVFTAGAIGSLAVGKRGLFVDLNGNDWEATVCHLEANTISLWEAFFAPWRKIGETCAETARKLIGGRGDNAVTQVATAAAKAQSSAAGTTAAKAALPPSNASQMASVATLGISLSFLASAAAALASAVTHAPLWKTGAVALGVILAVSLPSVILAWFRLRNRDLAPILNASGWAVNRPIGLTARLGRFFTQRASYVGRRFVTMPSRRAKRV</sequence>
<evidence type="ECO:0000313" key="2">
    <source>
        <dbReference type="EMBL" id="HIV09174.1"/>
    </source>
</evidence>
<keyword evidence="1" id="KW-0812">Transmembrane</keyword>